<dbReference type="eggNOG" id="COG1993">
    <property type="taxonomic scope" value="Bacteria"/>
</dbReference>
<dbReference type="HOGENOM" id="CLU_146749_0_1_0"/>
<gene>
    <name evidence="2" type="ordered locus">Kole_1681</name>
</gene>
<evidence type="ECO:0000256" key="1">
    <source>
        <dbReference type="ARBA" id="ARBA00010554"/>
    </source>
</evidence>
<dbReference type="KEGG" id="kol:Kole_1681"/>
<accession>C5CFG2</accession>
<dbReference type="EMBL" id="CP001634">
    <property type="protein sequence ID" value="ACR80370.1"/>
    <property type="molecule type" value="Genomic_DNA"/>
</dbReference>
<proteinExistence type="inferred from homology"/>
<dbReference type="AlphaFoldDB" id="C5CFG2"/>
<protein>
    <submittedName>
        <fullName evidence="2">Uncharacterized protein</fullName>
    </submittedName>
</protein>
<dbReference type="Proteomes" id="UP000002382">
    <property type="component" value="Chromosome"/>
</dbReference>
<keyword evidence="3" id="KW-1185">Reference proteome</keyword>
<dbReference type="PANTHER" id="PTHR35983">
    <property type="entry name" value="UPF0166 PROTEIN TM_0021"/>
    <property type="match status" value="1"/>
</dbReference>
<evidence type="ECO:0000313" key="3">
    <source>
        <dbReference type="Proteomes" id="UP000002382"/>
    </source>
</evidence>
<evidence type="ECO:0000313" key="2">
    <source>
        <dbReference type="EMBL" id="ACR80370.1"/>
    </source>
</evidence>
<reference evidence="2 3" key="1">
    <citation type="submission" date="2009-06" db="EMBL/GenBank/DDBJ databases">
        <title>Complete sequence of Thermotogales bacterium TBF 19.5.1.</title>
        <authorList>
            <consortium name="US DOE Joint Genome Institute"/>
            <person name="Lucas S."/>
            <person name="Copeland A."/>
            <person name="Lapidus A."/>
            <person name="Glavina del Rio T."/>
            <person name="Tice H."/>
            <person name="Bruce D."/>
            <person name="Goodwin L."/>
            <person name="Pitluck S."/>
            <person name="Chertkov O."/>
            <person name="Brettin T."/>
            <person name="Detter J.C."/>
            <person name="Han C."/>
            <person name="Schmutz J."/>
            <person name="Larimer F."/>
            <person name="Land M."/>
            <person name="Hauser L."/>
            <person name="Kyrpides N."/>
            <person name="Ovchinnikova G."/>
            <person name="Noll K."/>
        </authorList>
    </citation>
    <scope>NUCLEOTIDE SEQUENCE [LARGE SCALE GENOMIC DNA]</scope>
    <source>
        <strain evidence="3">ATCC BAA-1733 / DSM 21960 / TBF 19.5.1</strain>
    </source>
</reference>
<dbReference type="PANTHER" id="PTHR35983:SF1">
    <property type="entry name" value="UPF0166 PROTEIN TM_0021"/>
    <property type="match status" value="1"/>
</dbReference>
<dbReference type="Pfam" id="PF02641">
    <property type="entry name" value="DUF190"/>
    <property type="match status" value="1"/>
</dbReference>
<dbReference type="RefSeq" id="WP_015869014.1">
    <property type="nucleotide sequence ID" value="NC_012785.1"/>
</dbReference>
<dbReference type="SUPFAM" id="SSF54913">
    <property type="entry name" value="GlnB-like"/>
    <property type="match status" value="1"/>
</dbReference>
<dbReference type="InterPro" id="IPR015867">
    <property type="entry name" value="N-reg_PII/ATP_PRibTrfase_C"/>
</dbReference>
<dbReference type="InterPro" id="IPR011322">
    <property type="entry name" value="N-reg_PII-like_a/b"/>
</dbReference>
<sequence length="108" mass="12671">MMKMKKMSVYLGEKDRYQHKEMYEHILEICYNNGIKGATVIKGIMGFGEKRHIHRNDFFTLSEDLPIVVEVIDVEERINFLASRVRELPFDGLIVIQDVEAYYVTGKK</sequence>
<dbReference type="InterPro" id="IPR003793">
    <property type="entry name" value="UPF0166"/>
</dbReference>
<reference evidence="2 3" key="2">
    <citation type="journal article" date="2011" name="J. Bacteriol.">
        <title>Genome Sequence of Kosmotoga olearia Strain TBF 19.5.1, a Thermophilic Bacterium with a Wide Growth Temperature Range, Isolated from the Troll B Oil Platform in the North Sea.</title>
        <authorList>
            <person name="Swithers K.S."/>
            <person name="Dipippo J.L."/>
            <person name="Bruce D.C."/>
            <person name="Detter C."/>
            <person name="Tapia R."/>
            <person name="Han S."/>
            <person name="Goodwin L.A."/>
            <person name="Han J."/>
            <person name="Woyke T."/>
            <person name="Pitluck S."/>
            <person name="Pennacchio L."/>
            <person name="Nolan M."/>
            <person name="Mikhailova N."/>
            <person name="Land M.L."/>
            <person name="Nesbo C.L."/>
            <person name="Gogarten J.P."/>
            <person name="Noll K.M."/>
        </authorList>
    </citation>
    <scope>NUCLEOTIDE SEQUENCE [LARGE SCALE GENOMIC DNA]</scope>
    <source>
        <strain evidence="3">ATCC BAA-1733 / DSM 21960 / TBF 19.5.1</strain>
    </source>
</reference>
<name>C5CFG2_KOSOT</name>
<comment type="similarity">
    <text evidence="1">Belongs to the UPF0166 family.</text>
</comment>
<dbReference type="STRING" id="521045.Kole_1681"/>
<organism evidence="2 3">
    <name type="scientific">Kosmotoga olearia (strain ATCC BAA-1733 / DSM 21960 / TBF 19.5.1)</name>
    <dbReference type="NCBI Taxonomy" id="521045"/>
    <lineage>
        <taxon>Bacteria</taxon>
        <taxon>Thermotogati</taxon>
        <taxon>Thermotogota</taxon>
        <taxon>Thermotogae</taxon>
        <taxon>Kosmotogales</taxon>
        <taxon>Kosmotogaceae</taxon>
        <taxon>Kosmotoga</taxon>
    </lineage>
</organism>
<dbReference type="Gene3D" id="3.30.70.120">
    <property type="match status" value="1"/>
</dbReference>